<dbReference type="Pfam" id="PF13546">
    <property type="entry name" value="DDE_5"/>
    <property type="match status" value="1"/>
</dbReference>
<name>A0A9X2RRZ1_9ACTN</name>
<evidence type="ECO:0000313" key="2">
    <source>
        <dbReference type="EMBL" id="MCQ8774031.1"/>
    </source>
</evidence>
<reference evidence="2" key="1">
    <citation type="submission" date="2022-06" db="EMBL/GenBank/DDBJ databases">
        <title>WGS of actinobacteria.</title>
        <authorList>
            <person name="Thawai C."/>
        </authorList>
    </citation>
    <scope>NUCLEOTIDE SEQUENCE</scope>
    <source>
        <strain evidence="2">AA8</strain>
    </source>
</reference>
<dbReference type="PANTHER" id="PTHR33627:SF1">
    <property type="entry name" value="TRANSPOSASE"/>
    <property type="match status" value="1"/>
</dbReference>
<dbReference type="PANTHER" id="PTHR33627">
    <property type="entry name" value="TRANSPOSASE"/>
    <property type="match status" value="1"/>
</dbReference>
<accession>A0A9X2RRZ1</accession>
<evidence type="ECO:0000259" key="1">
    <source>
        <dbReference type="Pfam" id="PF13546"/>
    </source>
</evidence>
<feature type="domain" description="Transposase IS701-like DDE" evidence="1">
    <location>
        <begin position="19"/>
        <end position="200"/>
    </location>
</feature>
<protein>
    <submittedName>
        <fullName evidence="2">Transposase</fullName>
    </submittedName>
</protein>
<dbReference type="RefSeq" id="WP_168093337.1">
    <property type="nucleotide sequence ID" value="NZ_JAATER010000136.1"/>
</dbReference>
<gene>
    <name evidence="2" type="ORF">NQU55_30350</name>
</gene>
<dbReference type="EMBL" id="JANIID010000037">
    <property type="protein sequence ID" value="MCQ8774031.1"/>
    <property type="molecule type" value="Genomic_DNA"/>
</dbReference>
<keyword evidence="3" id="KW-1185">Reference proteome</keyword>
<dbReference type="Proteomes" id="UP001142374">
    <property type="component" value="Unassembled WGS sequence"/>
</dbReference>
<proteinExistence type="predicted"/>
<dbReference type="InterPro" id="IPR039365">
    <property type="entry name" value="IS701-like"/>
</dbReference>
<dbReference type="AlphaFoldDB" id="A0A9X2RRZ1"/>
<comment type="caution">
    <text evidence="2">The sequence shown here is derived from an EMBL/GenBank/DDBJ whole genome shotgun (WGS) entry which is preliminary data.</text>
</comment>
<dbReference type="InterPro" id="IPR038721">
    <property type="entry name" value="IS701-like_DDE_dom"/>
</dbReference>
<evidence type="ECO:0000313" key="3">
    <source>
        <dbReference type="Proteomes" id="UP001142374"/>
    </source>
</evidence>
<sequence length="394" mass="42214">MEQRSDGPAGLLRQLSPHLFMSLPRNDQRLKAEQYVQGLLAAEGRKTLSNIAAQLGGEPAQQSVHHFISGSSWGWKPVRRSLARYAQQLVKPQAWVVRTTLIPKSGAHAVGAGRRFLPQLGRTVNAQQALGAWLVSERAGVPVDWSLVLSGPWLDDPVRRARAHIPAGVGAATVGEYARDAVLRAPVPWETSALPVVLDAPGLHPGDLVRMRDGTDRPLVMRICRETVLSVDDAALPGCSTRQLPAWRIVESMKRFRRRAEWQDPRGGSTAGLIAAVPVRASGGGCGAGGAPALQALLLAEWAAADPGPVRFWLTEAGGTGVPPAHLLRLARLTDTVARDFTEVSERVGMPDFAGRSFQGWHRHITLASVAHLAVTASAPDRAPAARTLLQGVA</sequence>
<organism evidence="2 3">
    <name type="scientific">Streptomyces telluris</name>
    <dbReference type="NCBI Taxonomy" id="2720021"/>
    <lineage>
        <taxon>Bacteria</taxon>
        <taxon>Bacillati</taxon>
        <taxon>Actinomycetota</taxon>
        <taxon>Actinomycetes</taxon>
        <taxon>Kitasatosporales</taxon>
        <taxon>Streptomycetaceae</taxon>
        <taxon>Streptomyces</taxon>
    </lineage>
</organism>